<keyword evidence="2" id="KW-1185">Reference proteome</keyword>
<name>A0A2N5XZ94_9GAMM</name>
<dbReference type="SUPFAM" id="SSF53474">
    <property type="entry name" value="alpha/beta-Hydrolases"/>
    <property type="match status" value="1"/>
</dbReference>
<dbReference type="InterPro" id="IPR029058">
    <property type="entry name" value="AB_hydrolase_fold"/>
</dbReference>
<gene>
    <name evidence="1" type="ORF">CWI75_15420</name>
</gene>
<protein>
    <submittedName>
        <fullName evidence="1">Alpha/beta hydrolase</fullName>
    </submittedName>
</protein>
<evidence type="ECO:0000313" key="2">
    <source>
        <dbReference type="Proteomes" id="UP000234845"/>
    </source>
</evidence>
<dbReference type="EMBL" id="PKLZ01000013">
    <property type="protein sequence ID" value="PLW81419.1"/>
    <property type="molecule type" value="Genomic_DNA"/>
</dbReference>
<proteinExistence type="predicted"/>
<evidence type="ECO:0000313" key="1">
    <source>
        <dbReference type="EMBL" id="PLW81419.1"/>
    </source>
</evidence>
<comment type="caution">
    <text evidence="1">The sequence shown here is derived from an EMBL/GenBank/DDBJ whole genome shotgun (WGS) entry which is preliminary data.</text>
</comment>
<dbReference type="AlphaFoldDB" id="A0A2N5XZ94"/>
<sequence>MCLDSLDELSIESMRQRSYDSVLKPLKKIDYRRTQHTYMMAYNSDGQALYSRLDFPASTVPASGFPLVVLAPGWISRKQAVDWDFGLDGKSTYSLVVDSFVEAGYAVVTVGYRGRGTIHGTPAQGMAYRDVWGNGSYVSPLFYAIDTLNLLAGLDSLAKIHWKQWLPTTGAKPKFDLNKVSLWGHSQGGDVGLTVLAVVGKNATFGQYVFAASIWSGNIADRFTQVETFEAMATTTEAFMSGDGTWTGSATGRNGELNPDFVFPWPADWIGTLDTESEDWTWQAEQWSTTSVFEARKRKYREMYNTFNQYVANLGDADFHIFRNDRDKTVVEHPASIAQVIPKLGGFHYANYITAPLSLHISDRDYYSLPVWNQDLAKRVNQAGGKARVYLYPGNTHSLKLSTYDWFSPENAEPGAPLATARDIQLFSSASFGD</sequence>
<accession>A0A2N5XZ94</accession>
<keyword evidence="1" id="KW-0378">Hydrolase</keyword>
<dbReference type="Proteomes" id="UP000234845">
    <property type="component" value="Unassembled WGS sequence"/>
</dbReference>
<organism evidence="1 2">
    <name type="scientific">Kineobactrum sediminis</name>
    <dbReference type="NCBI Taxonomy" id="1905677"/>
    <lineage>
        <taxon>Bacteria</taxon>
        <taxon>Pseudomonadati</taxon>
        <taxon>Pseudomonadota</taxon>
        <taxon>Gammaproteobacteria</taxon>
        <taxon>Cellvibrionales</taxon>
        <taxon>Halieaceae</taxon>
        <taxon>Kineobactrum</taxon>
    </lineage>
</organism>
<reference evidence="2" key="1">
    <citation type="submission" date="2017-11" db="EMBL/GenBank/DDBJ databases">
        <title>The draft genome sequence of Chromatocurvus sp. F02.</title>
        <authorList>
            <person name="Du Z.-J."/>
            <person name="Chang Y.-Q."/>
        </authorList>
    </citation>
    <scope>NUCLEOTIDE SEQUENCE [LARGE SCALE GENOMIC DNA]</scope>
    <source>
        <strain evidence="2">F02</strain>
    </source>
</reference>
<dbReference type="Gene3D" id="3.40.50.1820">
    <property type="entry name" value="alpha/beta hydrolase"/>
    <property type="match status" value="1"/>
</dbReference>
<dbReference type="GO" id="GO:0016787">
    <property type="term" value="F:hydrolase activity"/>
    <property type="evidence" value="ECO:0007669"/>
    <property type="project" value="UniProtKB-KW"/>
</dbReference>